<name>A0A1I2G2T4_9BACL</name>
<gene>
    <name evidence="1" type="ORF">SAMN04487969_11461</name>
</gene>
<sequence>MKNKRIVIFNAAVLLILIAFLGFGNRNEAVQVSAPAESVPTATSNAISTASSIQVTESLDRAEDASYKKELISLTNQRGKSAYTGSLTTWPADGKVLSISVENKGDSTIYLRIKRNEEELVMSKPIRKGEQITHTFEQLEADGMSGDWGIYAYSKIGADMDVSVRAGRL</sequence>
<accession>A0A1I2G2T4</accession>
<dbReference type="Proteomes" id="UP000183410">
    <property type="component" value="Unassembled WGS sequence"/>
</dbReference>
<reference evidence="2" key="1">
    <citation type="submission" date="2016-10" db="EMBL/GenBank/DDBJ databases">
        <authorList>
            <person name="Varghese N."/>
            <person name="Submissions S."/>
        </authorList>
    </citation>
    <scope>NUCLEOTIDE SEQUENCE [LARGE SCALE GENOMIC DNA]</scope>
    <source>
        <strain evidence="2">CGMCC 1.10223</strain>
    </source>
</reference>
<evidence type="ECO:0000313" key="2">
    <source>
        <dbReference type="Proteomes" id="UP000183410"/>
    </source>
</evidence>
<protein>
    <submittedName>
        <fullName evidence="1">Uncharacterized protein</fullName>
    </submittedName>
</protein>
<organism evidence="1 2">
    <name type="scientific">Paenibacillus algorifonticola</name>
    <dbReference type="NCBI Taxonomy" id="684063"/>
    <lineage>
        <taxon>Bacteria</taxon>
        <taxon>Bacillati</taxon>
        <taxon>Bacillota</taxon>
        <taxon>Bacilli</taxon>
        <taxon>Bacillales</taxon>
        <taxon>Paenibacillaceae</taxon>
        <taxon>Paenibacillus</taxon>
    </lineage>
</organism>
<dbReference type="AlphaFoldDB" id="A0A1I2G2T4"/>
<dbReference type="OrthoDB" id="2973409at2"/>
<evidence type="ECO:0000313" key="1">
    <source>
        <dbReference type="EMBL" id="SFF11066.1"/>
    </source>
</evidence>
<dbReference type="EMBL" id="FONN01000014">
    <property type="protein sequence ID" value="SFF11066.1"/>
    <property type="molecule type" value="Genomic_DNA"/>
</dbReference>
<proteinExistence type="predicted"/>
<keyword evidence="2" id="KW-1185">Reference proteome</keyword>
<dbReference type="RefSeq" id="WP_046233008.1">
    <property type="nucleotide sequence ID" value="NZ_FONN01000014.1"/>
</dbReference>